<accession>A0A966G3V6</accession>
<gene>
    <name evidence="1" type="ORF">GPJ16_24095</name>
</gene>
<reference evidence="1" key="1">
    <citation type="journal article" date="2019" name="Mol. Ecol.">
        <title>Genome evolution and host-microbiome shifts correspond with intraspecific niche divergence within harmful algal bloom-forming Microcystis aeruginosa.</title>
        <authorList>
            <person name="Jackrel S.L."/>
            <person name="White J.D."/>
            <person name="Evans J.T."/>
            <person name="Buffin K."/>
            <person name="Hayden K."/>
            <person name="Sarnelle O."/>
            <person name="Denef V.J."/>
        </authorList>
    </citation>
    <scope>NUCLEOTIDE SEQUENCE</scope>
    <source>
        <strain evidence="1">G11-04</strain>
    </source>
</reference>
<dbReference type="EMBL" id="JAADAI010000553">
    <property type="protein sequence ID" value="NCS59714.1"/>
    <property type="molecule type" value="Genomic_DNA"/>
</dbReference>
<name>A0A966G3V6_MICAE</name>
<comment type="caution">
    <text evidence="1">The sequence shown here is derived from an EMBL/GenBank/DDBJ whole genome shotgun (WGS) entry which is preliminary data.</text>
</comment>
<dbReference type="AlphaFoldDB" id="A0A966G3V6"/>
<proteinExistence type="predicted"/>
<protein>
    <submittedName>
        <fullName evidence="1">Uncharacterized protein</fullName>
    </submittedName>
</protein>
<evidence type="ECO:0000313" key="1">
    <source>
        <dbReference type="EMBL" id="NCS59714.1"/>
    </source>
</evidence>
<organism evidence="1 2">
    <name type="scientific">Microcystis aeruginosa G11-04</name>
    <dbReference type="NCBI Taxonomy" id="2685956"/>
    <lineage>
        <taxon>Bacteria</taxon>
        <taxon>Bacillati</taxon>
        <taxon>Cyanobacteriota</taxon>
        <taxon>Cyanophyceae</taxon>
        <taxon>Oscillatoriophycideae</taxon>
        <taxon>Chroococcales</taxon>
        <taxon>Microcystaceae</taxon>
        <taxon>Microcystis</taxon>
    </lineage>
</organism>
<evidence type="ECO:0000313" key="2">
    <source>
        <dbReference type="Proteomes" id="UP000799330"/>
    </source>
</evidence>
<sequence length="73" mass="8533">MYPITDIYFEYVKTDIDLTSSRKGAKSRKGFSPVMVRQKWAIEQLSQLEHLTFVTPKSGFMSSYFESLARNQF</sequence>
<dbReference type="Proteomes" id="UP000799330">
    <property type="component" value="Unassembled WGS sequence"/>
</dbReference>